<organism evidence="2 3">
    <name type="scientific">Moniliophthora roreri (strain MCA 2997)</name>
    <name type="common">Cocoa frosty pod rot fungus</name>
    <name type="synonym">Crinipellis roreri</name>
    <dbReference type="NCBI Taxonomy" id="1381753"/>
    <lineage>
        <taxon>Eukaryota</taxon>
        <taxon>Fungi</taxon>
        <taxon>Dikarya</taxon>
        <taxon>Basidiomycota</taxon>
        <taxon>Agaricomycotina</taxon>
        <taxon>Agaricomycetes</taxon>
        <taxon>Agaricomycetidae</taxon>
        <taxon>Agaricales</taxon>
        <taxon>Marasmiineae</taxon>
        <taxon>Marasmiaceae</taxon>
        <taxon>Moniliophthora</taxon>
    </lineage>
</organism>
<reference evidence="2 3" key="1">
    <citation type="journal article" date="2014" name="BMC Genomics">
        <title>Genome and secretome analysis of the hemibiotrophic fungal pathogen, Moniliophthora roreri, which causes frosty pod rot disease of cacao: mechanisms of the biotrophic and necrotrophic phases.</title>
        <authorList>
            <person name="Meinhardt L.W."/>
            <person name="Costa G.G.L."/>
            <person name="Thomazella D.P.T."/>
            <person name="Teixeira P.J.P.L."/>
            <person name="Carazzolle M.F."/>
            <person name="Schuster S.C."/>
            <person name="Carlson J.E."/>
            <person name="Guiltinan M.J."/>
            <person name="Mieczkowski P."/>
            <person name="Farmer A."/>
            <person name="Ramaraj T."/>
            <person name="Crozier J."/>
            <person name="Davis R.E."/>
            <person name="Shao J."/>
            <person name="Melnick R.L."/>
            <person name="Pereira G.A.G."/>
            <person name="Bailey B.A."/>
        </authorList>
    </citation>
    <scope>NUCLEOTIDE SEQUENCE [LARGE SCALE GENOMIC DNA]</scope>
    <source>
        <strain evidence="2 3">MCA 2997</strain>
    </source>
</reference>
<dbReference type="KEGG" id="mrr:Moror_7161"/>
<dbReference type="HOGENOM" id="CLU_020536_0_0_1"/>
<proteinExistence type="predicted"/>
<gene>
    <name evidence="2" type="ORF">Moror_7161</name>
</gene>
<dbReference type="InterPro" id="IPR010730">
    <property type="entry name" value="HET"/>
</dbReference>
<comment type="caution">
    <text evidence="2">The sequence shown here is derived from an EMBL/GenBank/DDBJ whole genome shotgun (WGS) entry which is preliminary data.</text>
</comment>
<dbReference type="OrthoDB" id="5122891at2759"/>
<dbReference type="Proteomes" id="UP000017559">
    <property type="component" value="Unassembled WGS sequence"/>
</dbReference>
<dbReference type="AlphaFoldDB" id="V2XUZ3"/>
<name>V2XUZ3_MONRO</name>
<keyword evidence="3" id="KW-1185">Reference proteome</keyword>
<accession>V2XUZ3</accession>
<dbReference type="EMBL" id="AWSO01000050">
    <property type="protein sequence ID" value="ESK96375.1"/>
    <property type="molecule type" value="Genomic_DNA"/>
</dbReference>
<feature type="domain" description="Heterokaryon incompatibility" evidence="1">
    <location>
        <begin position="58"/>
        <end position="145"/>
    </location>
</feature>
<evidence type="ECO:0000313" key="3">
    <source>
        <dbReference type="Proteomes" id="UP000017559"/>
    </source>
</evidence>
<evidence type="ECO:0000313" key="2">
    <source>
        <dbReference type="EMBL" id="ESK96375.1"/>
    </source>
</evidence>
<evidence type="ECO:0000259" key="1">
    <source>
        <dbReference type="Pfam" id="PF06985"/>
    </source>
</evidence>
<dbReference type="InterPro" id="IPR052895">
    <property type="entry name" value="HetReg/Transcr_Mod"/>
</dbReference>
<dbReference type="Pfam" id="PF06985">
    <property type="entry name" value="HET"/>
    <property type="match status" value="1"/>
</dbReference>
<protein>
    <submittedName>
        <fullName evidence="2">Het-domain-containing protein</fullName>
    </submittedName>
</protein>
<dbReference type="PANTHER" id="PTHR24148:SF64">
    <property type="entry name" value="HETEROKARYON INCOMPATIBILITY DOMAIN-CONTAINING PROTEIN"/>
    <property type="match status" value="1"/>
</dbReference>
<dbReference type="PANTHER" id="PTHR24148">
    <property type="entry name" value="ANKYRIN REPEAT DOMAIN-CONTAINING PROTEIN 39 HOMOLOG-RELATED"/>
    <property type="match status" value="1"/>
</dbReference>
<sequence length="557" mass="62426">MRSGKVIFEIRLETLGSTAVDLTQTASDERYRLIDCQKFARDQILSIEEFDSLFSQPFAAISYIWRGNPPNASSKPSSFSVKGAEDGDPITLEVLHHACMAAMLEGAEKLWLDRLCILQTSRMDKAWQIMNMSSIYRHCVACIVLPGGLARLVDPTERTDWINRAWTLQEVTLPKKSIVLFAWSHGSVVWRDYELMSGIPGDSLKVPITEVIPEQSAVAPVTEVLKACFHFTGSVYYDDKATQKGAVLKVNILGPSRAASVASLLWTLEANHPIAKETAIWQSAILRTSSRPVDMIFSIMHLFNVTLNPLDFGKNDRIGATIALAKEILRSGGKPAWLGATLDIRPSQYISSFPELPQTHVEGVESVGWTMAKSNFFNWRYGGERGPDMTSIPLSEPGCWMRDMPSGEMDDEGYLSICTRATPVRFTGQVLDRQARFEIRLKTPYPECVTKREGDLVQVITTDGEIWEVLPNEFVVSESSETRRGYILFIGSTCSYPGEPIEVSLLKNIVIEEHLPGKFHRIATWSFSKEMLQVIDLWEERTFAIGGPQKWPAATMY</sequence>